<feature type="transmembrane region" description="Helical" evidence="8">
    <location>
        <begin position="171"/>
        <end position="195"/>
    </location>
</feature>
<protein>
    <submittedName>
        <fullName evidence="9">Spore germination protein YndE</fullName>
    </submittedName>
</protein>
<dbReference type="GO" id="GO:0016020">
    <property type="term" value="C:membrane"/>
    <property type="evidence" value="ECO:0007669"/>
    <property type="project" value="UniProtKB-SubCell"/>
</dbReference>
<dbReference type="EMBL" id="BMHP01000001">
    <property type="protein sequence ID" value="GGD57024.1"/>
    <property type="molecule type" value="Genomic_DNA"/>
</dbReference>
<feature type="transmembrane region" description="Helical" evidence="8">
    <location>
        <begin position="294"/>
        <end position="313"/>
    </location>
</feature>
<gene>
    <name evidence="9" type="primary">yndE</name>
    <name evidence="9" type="ORF">GCM10010911_13490</name>
</gene>
<evidence type="ECO:0000256" key="4">
    <source>
        <dbReference type="ARBA" id="ARBA00022544"/>
    </source>
</evidence>
<keyword evidence="6 8" id="KW-1133">Transmembrane helix</keyword>
<evidence type="ECO:0000313" key="10">
    <source>
        <dbReference type="Proteomes" id="UP000612456"/>
    </source>
</evidence>
<reference evidence="9" key="2">
    <citation type="submission" date="2020-09" db="EMBL/GenBank/DDBJ databases">
        <authorList>
            <person name="Sun Q."/>
            <person name="Zhou Y."/>
        </authorList>
    </citation>
    <scope>NUCLEOTIDE SEQUENCE</scope>
    <source>
        <strain evidence="9">CGMCC 1.15178</strain>
    </source>
</reference>
<feature type="transmembrane region" description="Helical" evidence="8">
    <location>
        <begin position="67"/>
        <end position="89"/>
    </location>
</feature>
<evidence type="ECO:0000256" key="3">
    <source>
        <dbReference type="ARBA" id="ARBA00022448"/>
    </source>
</evidence>
<evidence type="ECO:0000256" key="7">
    <source>
        <dbReference type="ARBA" id="ARBA00023136"/>
    </source>
</evidence>
<dbReference type="PANTHER" id="PTHR34975:SF2">
    <property type="entry name" value="SPORE GERMINATION PROTEIN A2"/>
    <property type="match status" value="1"/>
</dbReference>
<comment type="similarity">
    <text evidence="2">Belongs to the amino acid-polyamine-organocation (APC) superfamily. Spore germination protein (SGP) (TC 2.A.3.9) family.</text>
</comment>
<sequence>MLFTQYLFTSTIGFLLTPLIQIAHFSSWICVIVGAIFGLAVTYGSYRLAIRRPDQFFGVYGKEIVGKWLHVPVIIFMVISYMYVASAIMRQLLDLLIQFYLPLTPLWAAAALFGVCLAYSVRSGIESIFRAAQGIFFFSIAGIVVIPFLIYTQIDSNMVIALINHFDFKMVWNGTIFIESLFGEMAFIPFIYPYFTRGGTTMRSLGWATFTSVLVILASLIPAILVFGPDLAGNLSYTELELLRYSSPRSHLANLDPALIAIWMSSLFIKISLFLFVAIVGLTQVFSLKDHKPFALSMSTAAVILSLILVRSVPELDHMLSHGGTALVIITGVIPLIYLLVDWIRSFSSNKEKKTLSENKEG</sequence>
<dbReference type="PANTHER" id="PTHR34975">
    <property type="entry name" value="SPORE GERMINATION PROTEIN A2"/>
    <property type="match status" value="1"/>
</dbReference>
<comment type="caution">
    <text evidence="9">The sequence shown here is derived from an EMBL/GenBank/DDBJ whole genome shotgun (WGS) entry which is preliminary data.</text>
</comment>
<keyword evidence="5 8" id="KW-0812">Transmembrane</keyword>
<keyword evidence="4" id="KW-0309">Germination</keyword>
<keyword evidence="10" id="KW-1185">Reference proteome</keyword>
<evidence type="ECO:0000313" key="9">
    <source>
        <dbReference type="EMBL" id="GGD57024.1"/>
    </source>
</evidence>
<evidence type="ECO:0000256" key="8">
    <source>
        <dbReference type="SAM" id="Phobius"/>
    </source>
</evidence>
<dbReference type="InterPro" id="IPR004761">
    <property type="entry name" value="Spore_GerAB"/>
</dbReference>
<evidence type="ECO:0000256" key="1">
    <source>
        <dbReference type="ARBA" id="ARBA00004141"/>
    </source>
</evidence>
<dbReference type="Pfam" id="PF03845">
    <property type="entry name" value="Spore_permease"/>
    <property type="match status" value="1"/>
</dbReference>
<dbReference type="Proteomes" id="UP000612456">
    <property type="component" value="Unassembled WGS sequence"/>
</dbReference>
<dbReference type="AlphaFoldDB" id="A0A917DPM3"/>
<feature type="transmembrane region" description="Helical" evidence="8">
    <location>
        <begin position="258"/>
        <end position="282"/>
    </location>
</feature>
<keyword evidence="7 8" id="KW-0472">Membrane</keyword>
<organism evidence="9 10">
    <name type="scientific">Paenibacillus nasutitermitis</name>
    <dbReference type="NCBI Taxonomy" id="1652958"/>
    <lineage>
        <taxon>Bacteria</taxon>
        <taxon>Bacillati</taxon>
        <taxon>Bacillota</taxon>
        <taxon>Bacilli</taxon>
        <taxon>Bacillales</taxon>
        <taxon>Paenibacillaceae</taxon>
        <taxon>Paenibacillus</taxon>
    </lineage>
</organism>
<keyword evidence="3" id="KW-0813">Transport</keyword>
<evidence type="ECO:0000256" key="6">
    <source>
        <dbReference type="ARBA" id="ARBA00022989"/>
    </source>
</evidence>
<feature type="transmembrane region" description="Helical" evidence="8">
    <location>
        <begin position="319"/>
        <end position="341"/>
    </location>
</feature>
<evidence type="ECO:0000256" key="2">
    <source>
        <dbReference type="ARBA" id="ARBA00007998"/>
    </source>
</evidence>
<accession>A0A917DPM3</accession>
<feature type="transmembrane region" description="Helical" evidence="8">
    <location>
        <begin position="95"/>
        <end position="119"/>
    </location>
</feature>
<feature type="transmembrane region" description="Helical" evidence="8">
    <location>
        <begin position="131"/>
        <end position="151"/>
    </location>
</feature>
<name>A0A917DPM3_9BACL</name>
<reference evidence="9" key="1">
    <citation type="journal article" date="2014" name="Int. J. Syst. Evol. Microbiol.">
        <title>Complete genome sequence of Corynebacterium casei LMG S-19264T (=DSM 44701T), isolated from a smear-ripened cheese.</title>
        <authorList>
            <consortium name="US DOE Joint Genome Institute (JGI-PGF)"/>
            <person name="Walter F."/>
            <person name="Albersmeier A."/>
            <person name="Kalinowski J."/>
            <person name="Ruckert C."/>
        </authorList>
    </citation>
    <scope>NUCLEOTIDE SEQUENCE</scope>
    <source>
        <strain evidence="9">CGMCC 1.15178</strain>
    </source>
</reference>
<feature type="transmembrane region" description="Helical" evidence="8">
    <location>
        <begin position="207"/>
        <end position="227"/>
    </location>
</feature>
<dbReference type="GO" id="GO:0009847">
    <property type="term" value="P:spore germination"/>
    <property type="evidence" value="ECO:0007669"/>
    <property type="project" value="InterPro"/>
</dbReference>
<evidence type="ECO:0000256" key="5">
    <source>
        <dbReference type="ARBA" id="ARBA00022692"/>
    </source>
</evidence>
<feature type="transmembrane region" description="Helical" evidence="8">
    <location>
        <begin position="25"/>
        <end position="46"/>
    </location>
</feature>
<comment type="subcellular location">
    <subcellularLocation>
        <location evidence="1">Membrane</location>
        <topology evidence="1">Multi-pass membrane protein</topology>
    </subcellularLocation>
</comment>
<proteinExistence type="inferred from homology"/>